<evidence type="ECO:0000313" key="1">
    <source>
        <dbReference type="EMBL" id="CAG4988982.1"/>
    </source>
</evidence>
<proteinExistence type="predicted"/>
<dbReference type="Proteomes" id="UP000691718">
    <property type="component" value="Unassembled WGS sequence"/>
</dbReference>
<dbReference type="EMBL" id="CAJQZP010000851">
    <property type="protein sequence ID" value="CAG4988982.1"/>
    <property type="molecule type" value="Genomic_DNA"/>
</dbReference>
<reference evidence="1" key="1">
    <citation type="submission" date="2021-04" db="EMBL/GenBank/DDBJ databases">
        <authorList>
            <person name="Tunstrom K."/>
        </authorList>
    </citation>
    <scope>NUCLEOTIDE SEQUENCE</scope>
</reference>
<organism evidence="1 2">
    <name type="scientific">Parnassius apollo</name>
    <name type="common">Apollo butterfly</name>
    <name type="synonym">Papilio apollo</name>
    <dbReference type="NCBI Taxonomy" id="110799"/>
    <lineage>
        <taxon>Eukaryota</taxon>
        <taxon>Metazoa</taxon>
        <taxon>Ecdysozoa</taxon>
        <taxon>Arthropoda</taxon>
        <taxon>Hexapoda</taxon>
        <taxon>Insecta</taxon>
        <taxon>Pterygota</taxon>
        <taxon>Neoptera</taxon>
        <taxon>Endopterygota</taxon>
        <taxon>Lepidoptera</taxon>
        <taxon>Glossata</taxon>
        <taxon>Ditrysia</taxon>
        <taxon>Papilionoidea</taxon>
        <taxon>Papilionidae</taxon>
        <taxon>Parnassiinae</taxon>
        <taxon>Parnassini</taxon>
        <taxon>Parnassius</taxon>
        <taxon>Parnassius</taxon>
    </lineage>
</organism>
<comment type="caution">
    <text evidence="1">The sequence shown here is derived from an EMBL/GenBank/DDBJ whole genome shotgun (WGS) entry which is preliminary data.</text>
</comment>
<evidence type="ECO:0000313" key="2">
    <source>
        <dbReference type="Proteomes" id="UP000691718"/>
    </source>
</evidence>
<accession>A0A8S3WYX3</accession>
<sequence length="149" mass="16299">MSAPKVRDAACGHADRIALAYLSNKHFPTSRYAINIQRTPRQPMLSLAFLRSPLITERYQPKYSLGSILTTRSRTLPEIIDELTVQTCTLSYSSITAHPQLSGKLTISLSQHAAARPNRRSHGTHQHGLTDALRKVAVAAAVSDAGINL</sequence>
<protein>
    <submittedName>
        <fullName evidence="1">(apollo) hypothetical protein</fullName>
    </submittedName>
</protein>
<gene>
    <name evidence="1" type="ORF">PAPOLLO_LOCUS11732</name>
</gene>
<keyword evidence="2" id="KW-1185">Reference proteome</keyword>
<dbReference type="AlphaFoldDB" id="A0A8S3WYX3"/>
<name>A0A8S3WYX3_PARAO</name>